<dbReference type="Gene3D" id="1.20.1440.140">
    <property type="match status" value="1"/>
</dbReference>
<reference evidence="1 2" key="1">
    <citation type="submission" date="2014-12" db="EMBL/GenBank/DDBJ databases">
        <title>Draft genome sequences of 29 type strains of Enterococci.</title>
        <authorList>
            <person name="Zhong Z."/>
            <person name="Sun Z."/>
            <person name="Liu W."/>
            <person name="Zhang W."/>
            <person name="Zhang H."/>
        </authorList>
    </citation>
    <scope>NUCLEOTIDE SEQUENCE [LARGE SCALE GENOMIC DNA]</scope>
    <source>
        <strain evidence="1 2">DSM 21207</strain>
    </source>
</reference>
<dbReference type="InterPro" id="IPR053739">
    <property type="entry name" value="Bact_Immunity_Domain_sf"/>
</dbReference>
<evidence type="ECO:0008006" key="3">
    <source>
        <dbReference type="Google" id="ProtNLM"/>
    </source>
</evidence>
<dbReference type="GO" id="GO:0030153">
    <property type="term" value="P:bacteriocin immunity"/>
    <property type="evidence" value="ECO:0007669"/>
    <property type="project" value="InterPro"/>
</dbReference>
<comment type="caution">
    <text evidence="1">The sequence shown here is derived from an EMBL/GenBank/DDBJ whole genome shotgun (WGS) entry which is preliminary data.</text>
</comment>
<dbReference type="OrthoDB" id="2135506at2"/>
<dbReference type="Pfam" id="PF08951">
    <property type="entry name" value="EntA_Immun"/>
    <property type="match status" value="1"/>
</dbReference>
<sequence>MKEVKWYSGGSERAEIALSEITTILGLIPADTSTNELRQLLFDYAQEINEGVTAVPYILSRMSVSVSNCLTKNKITISSEASAHLKKLFALGEIRYGY</sequence>
<dbReference type="AlphaFoldDB" id="A0A1L8R7H0"/>
<proteinExistence type="predicted"/>
<dbReference type="STRING" id="317010.RU96_GL002002"/>
<dbReference type="EMBL" id="JXKG01000005">
    <property type="protein sequence ID" value="OJG15697.1"/>
    <property type="molecule type" value="Genomic_DNA"/>
</dbReference>
<evidence type="ECO:0000313" key="2">
    <source>
        <dbReference type="Proteomes" id="UP000182835"/>
    </source>
</evidence>
<accession>A0A1L8R7H0</accession>
<dbReference type="InterPro" id="IPR015046">
    <property type="entry name" value="LciA_Immunity-like"/>
</dbReference>
<evidence type="ECO:0000313" key="1">
    <source>
        <dbReference type="EMBL" id="OJG15697.1"/>
    </source>
</evidence>
<organism evidence="1 2">
    <name type="scientific">Enterococcus canintestini</name>
    <dbReference type="NCBI Taxonomy" id="317010"/>
    <lineage>
        <taxon>Bacteria</taxon>
        <taxon>Bacillati</taxon>
        <taxon>Bacillota</taxon>
        <taxon>Bacilli</taxon>
        <taxon>Lactobacillales</taxon>
        <taxon>Enterococcaceae</taxon>
        <taxon>Enterococcus</taxon>
    </lineage>
</organism>
<name>A0A1L8R7H0_9ENTE</name>
<gene>
    <name evidence="1" type="ORF">RU96_GL002002</name>
</gene>
<dbReference type="RefSeq" id="WP_071864364.1">
    <property type="nucleotide sequence ID" value="NZ_JBHLVQ010000007.1"/>
</dbReference>
<protein>
    <recommendedName>
        <fullName evidence="3">Bacteriocin immunity protein</fullName>
    </recommendedName>
</protein>
<dbReference type="Proteomes" id="UP000182835">
    <property type="component" value="Unassembled WGS sequence"/>
</dbReference>